<keyword evidence="2" id="KW-1185">Reference proteome</keyword>
<reference evidence="1 2" key="1">
    <citation type="submission" date="2011-08" db="EMBL/GenBank/DDBJ databases">
        <title>The Genome Sequence of Selenomonas noxia F0398.</title>
        <authorList>
            <consortium name="The Broad Institute Genome Sequencing Platform"/>
            <person name="Earl A."/>
            <person name="Ward D."/>
            <person name="Feldgarden M."/>
            <person name="Gevers D."/>
            <person name="Izard J."/>
            <person name="Ganesan A."/>
            <person name="Blanton J.M."/>
            <person name="Baranova O.V."/>
            <person name="Tanner A.C."/>
            <person name="Dewhirst F.E."/>
            <person name="Young S.K."/>
            <person name="Zeng Q."/>
            <person name="Gargeya S."/>
            <person name="Fitzgerald M."/>
            <person name="Haas B."/>
            <person name="Abouelleil A."/>
            <person name="Alvarado L."/>
            <person name="Arachchi H.M."/>
            <person name="Berlin A."/>
            <person name="Brown A."/>
            <person name="Chapman S.B."/>
            <person name="Chen Z."/>
            <person name="Dunbar C."/>
            <person name="Freedman E."/>
            <person name="Gearin G."/>
            <person name="Gellesch M."/>
            <person name="Goldberg J."/>
            <person name="Griggs A."/>
            <person name="Gujja S."/>
            <person name="Heiman D."/>
            <person name="Howarth C."/>
            <person name="Larson L."/>
            <person name="Lui A."/>
            <person name="MacDonald P.J.P."/>
            <person name="Montmayeur A."/>
            <person name="Murphy C."/>
            <person name="Neiman D."/>
            <person name="Pearson M."/>
            <person name="Priest M."/>
            <person name="Roberts A."/>
            <person name="Saif S."/>
            <person name="Shea T."/>
            <person name="Shenoy N."/>
            <person name="Sisk P."/>
            <person name="Stolte C."/>
            <person name="Sykes S."/>
            <person name="Wortman J."/>
            <person name="Nusbaum C."/>
            <person name="Birren B."/>
        </authorList>
    </citation>
    <scope>NUCLEOTIDE SEQUENCE [LARGE SCALE GENOMIC DNA]</scope>
    <source>
        <strain evidence="1 2">F0398</strain>
    </source>
</reference>
<sequence length="138" mass="15927">MPEEQSSVAQPHGREQQVKMEIVSMIHGGESPYDVIHHVAQWLEKVSGEPGYAQYVEDAMRAVYGCALQHVRPMEDELRDVEERLERIRAAYEKPEFTEEEKKRIRFAIDLHVKNIERLKECIARAKANGEAAEIVKN</sequence>
<dbReference type="EMBL" id="ADGH01000003">
    <property type="protein sequence ID" value="EHG26036.1"/>
    <property type="molecule type" value="Genomic_DNA"/>
</dbReference>
<proteinExistence type="predicted"/>
<name>A0ABN0DSN3_9FIRM</name>
<comment type="caution">
    <text evidence="1">The sequence shown here is derived from an EMBL/GenBank/DDBJ whole genome shotgun (WGS) entry which is preliminary data.</text>
</comment>
<dbReference type="Proteomes" id="UP000003175">
    <property type="component" value="Unassembled WGS sequence"/>
</dbReference>
<gene>
    <name evidence="1" type="ORF">HMPREF9432_00537</name>
</gene>
<evidence type="ECO:0000313" key="2">
    <source>
        <dbReference type="Proteomes" id="UP000003175"/>
    </source>
</evidence>
<protein>
    <submittedName>
        <fullName evidence="1">Uncharacterized protein</fullName>
    </submittedName>
</protein>
<organism evidence="1 2">
    <name type="scientific">Selenomonas noxia F0398</name>
    <dbReference type="NCBI Taxonomy" id="702437"/>
    <lineage>
        <taxon>Bacteria</taxon>
        <taxon>Bacillati</taxon>
        <taxon>Bacillota</taxon>
        <taxon>Negativicutes</taxon>
        <taxon>Selenomonadales</taxon>
        <taxon>Selenomonadaceae</taxon>
        <taxon>Selenomonas</taxon>
    </lineage>
</organism>
<dbReference type="RefSeq" id="WP_006695987.1">
    <property type="nucleotide sequence ID" value="NZ_JH376857.1"/>
</dbReference>
<accession>A0ABN0DSN3</accession>
<evidence type="ECO:0000313" key="1">
    <source>
        <dbReference type="EMBL" id="EHG26036.1"/>
    </source>
</evidence>